<dbReference type="KEGG" id="dae:Dtox_2185"/>
<keyword evidence="2" id="KW-1185">Reference proteome</keyword>
<gene>
    <name evidence="1" type="ordered locus">Dtox_2185</name>
</gene>
<dbReference type="HOGENOM" id="CLU_3250422_0_0_9"/>
<sequence>MNKEYKTICLKKNLIKLKLKRKKSLMNIEKEKWVKNSFDVEF</sequence>
<name>C8VZM8_DESAS</name>
<evidence type="ECO:0000313" key="2">
    <source>
        <dbReference type="Proteomes" id="UP000002217"/>
    </source>
</evidence>
<dbReference type="EMBL" id="CP001720">
    <property type="protein sequence ID" value="ACV63006.1"/>
    <property type="molecule type" value="Genomic_DNA"/>
</dbReference>
<evidence type="ECO:0000313" key="1">
    <source>
        <dbReference type="EMBL" id="ACV63006.1"/>
    </source>
</evidence>
<protein>
    <submittedName>
        <fullName evidence="1">Uncharacterized protein</fullName>
    </submittedName>
</protein>
<accession>C8VZM8</accession>
<dbReference type="Proteomes" id="UP000002217">
    <property type="component" value="Chromosome"/>
</dbReference>
<organism evidence="1 2">
    <name type="scientific">Desulfofarcimen acetoxidans (strain ATCC 49208 / DSM 771 / KCTC 5769 / VKM B-1644 / 5575)</name>
    <name type="common">Desulfotomaculum acetoxidans</name>
    <dbReference type="NCBI Taxonomy" id="485916"/>
    <lineage>
        <taxon>Bacteria</taxon>
        <taxon>Bacillati</taxon>
        <taxon>Bacillota</taxon>
        <taxon>Clostridia</taxon>
        <taxon>Eubacteriales</taxon>
        <taxon>Peptococcaceae</taxon>
        <taxon>Desulfofarcimen</taxon>
    </lineage>
</organism>
<reference evidence="1 2" key="1">
    <citation type="journal article" date="2009" name="Stand. Genomic Sci.">
        <title>Complete genome sequence of Desulfotomaculum acetoxidans type strain (5575).</title>
        <authorList>
            <person name="Spring S."/>
            <person name="Lapidus A."/>
            <person name="Schroder M."/>
            <person name="Gleim D."/>
            <person name="Sims D."/>
            <person name="Meincke L."/>
            <person name="Glavina Del Rio T."/>
            <person name="Tice H."/>
            <person name="Copeland A."/>
            <person name="Cheng J.F."/>
            <person name="Lucas S."/>
            <person name="Chen F."/>
            <person name="Nolan M."/>
            <person name="Bruce D."/>
            <person name="Goodwin L."/>
            <person name="Pitluck S."/>
            <person name="Ivanova N."/>
            <person name="Mavromatis K."/>
            <person name="Mikhailova N."/>
            <person name="Pati A."/>
            <person name="Chen A."/>
            <person name="Palaniappan K."/>
            <person name="Land M."/>
            <person name="Hauser L."/>
            <person name="Chang Y.J."/>
            <person name="Jeffries C.D."/>
            <person name="Chain P."/>
            <person name="Saunders E."/>
            <person name="Brettin T."/>
            <person name="Detter J.C."/>
            <person name="Goker M."/>
            <person name="Bristow J."/>
            <person name="Eisen J.A."/>
            <person name="Markowitz V."/>
            <person name="Hugenholtz P."/>
            <person name="Kyrpides N.C."/>
            <person name="Klenk H.P."/>
            <person name="Han C."/>
        </authorList>
    </citation>
    <scope>NUCLEOTIDE SEQUENCE [LARGE SCALE GENOMIC DNA]</scope>
    <source>
        <strain evidence="2">ATCC 49208 / DSM 771 / VKM B-1644</strain>
    </source>
</reference>
<proteinExistence type="predicted"/>
<dbReference type="AlphaFoldDB" id="C8VZM8"/>